<dbReference type="RefSeq" id="WP_118992373.1">
    <property type="nucleotide sequence ID" value="NZ_CP083391.1"/>
</dbReference>
<feature type="coiled-coil region" evidence="1">
    <location>
        <begin position="8"/>
        <end position="35"/>
    </location>
</feature>
<comment type="caution">
    <text evidence="2">The sequence shown here is derived from an EMBL/GenBank/DDBJ whole genome shotgun (WGS) entry which is preliminary data.</text>
</comment>
<dbReference type="EMBL" id="JAVTXN010000015">
    <property type="protein sequence ID" value="MDT9609345.1"/>
    <property type="molecule type" value="Genomic_DNA"/>
</dbReference>
<evidence type="ECO:0008006" key="4">
    <source>
        <dbReference type="Google" id="ProtNLM"/>
    </source>
</evidence>
<organism evidence="2 3">
    <name type="scientific">Lactobacillus crispatus</name>
    <dbReference type="NCBI Taxonomy" id="47770"/>
    <lineage>
        <taxon>Bacteria</taxon>
        <taxon>Bacillati</taxon>
        <taxon>Bacillota</taxon>
        <taxon>Bacilli</taxon>
        <taxon>Lactobacillales</taxon>
        <taxon>Lactobacillaceae</taxon>
        <taxon>Lactobacillus</taxon>
    </lineage>
</organism>
<gene>
    <name evidence="2" type="ORF">RON39_04275</name>
</gene>
<proteinExistence type="predicted"/>
<dbReference type="Proteomes" id="UP001253287">
    <property type="component" value="Unassembled WGS sequence"/>
</dbReference>
<name>A0AAW8WM80_9LACO</name>
<evidence type="ECO:0000313" key="3">
    <source>
        <dbReference type="Proteomes" id="UP001253287"/>
    </source>
</evidence>
<accession>A0AAW8WM80</accession>
<evidence type="ECO:0000313" key="2">
    <source>
        <dbReference type="EMBL" id="MDT9609345.1"/>
    </source>
</evidence>
<reference evidence="2" key="1">
    <citation type="submission" date="2023-08" db="EMBL/GenBank/DDBJ databases">
        <title>Lactobacillus from the Female Urinary Tract.</title>
        <authorList>
            <person name="Stegman N."/>
            <person name="Jackson B."/>
            <person name="Steiling M."/>
            <person name="Sedano C."/>
            <person name="Wolfe A."/>
            <person name="Putonti C."/>
        </authorList>
    </citation>
    <scope>NUCLEOTIDE SEQUENCE</scope>
    <source>
        <strain evidence="2">UMB5661</strain>
    </source>
</reference>
<dbReference type="AlphaFoldDB" id="A0AAW8WM80"/>
<keyword evidence="1" id="KW-0175">Coiled coil</keyword>
<sequence length="149" mass="16950">MTKNKATINALNGSKIDLNHKLQNLEKQYVALTQLIFSSDKNKSELINQRHAIIKYLGADFYHQALIAYSNNKNRSNQLLGRNKSVIVTFSDYHVNNNSIDLVIYTTFALKKRIQNQKTGLAYLTVNYNLTKDKATNTQIQLATSEANK</sequence>
<protein>
    <recommendedName>
        <fullName evidence="4">Conjugal transfer protein</fullName>
    </recommendedName>
</protein>
<evidence type="ECO:0000256" key="1">
    <source>
        <dbReference type="SAM" id="Coils"/>
    </source>
</evidence>